<protein>
    <submittedName>
        <fullName evidence="1">Uncharacterized protein</fullName>
    </submittedName>
</protein>
<sequence length="60" mass="6727">MGHCSFYQDQLLSTAPSTDTIDGALFLSLMPTMEDYSFGYNQKWDTIPPTDTNDGYNSSH</sequence>
<evidence type="ECO:0000313" key="2">
    <source>
        <dbReference type="Proteomes" id="UP001162483"/>
    </source>
</evidence>
<dbReference type="Proteomes" id="UP001162483">
    <property type="component" value="Unassembled WGS sequence"/>
</dbReference>
<organism evidence="1 2">
    <name type="scientific">Staurois parvus</name>
    <dbReference type="NCBI Taxonomy" id="386267"/>
    <lineage>
        <taxon>Eukaryota</taxon>
        <taxon>Metazoa</taxon>
        <taxon>Chordata</taxon>
        <taxon>Craniata</taxon>
        <taxon>Vertebrata</taxon>
        <taxon>Euteleostomi</taxon>
        <taxon>Amphibia</taxon>
        <taxon>Batrachia</taxon>
        <taxon>Anura</taxon>
        <taxon>Neobatrachia</taxon>
        <taxon>Ranoidea</taxon>
        <taxon>Ranidae</taxon>
        <taxon>Staurois</taxon>
    </lineage>
</organism>
<accession>A0ABN9CTF7</accession>
<gene>
    <name evidence="1" type="ORF">SPARVUS_LOCUS5745779</name>
</gene>
<keyword evidence="2" id="KW-1185">Reference proteome</keyword>
<dbReference type="EMBL" id="CATNWA010012446">
    <property type="protein sequence ID" value="CAI9563487.1"/>
    <property type="molecule type" value="Genomic_DNA"/>
</dbReference>
<reference evidence="1" key="1">
    <citation type="submission" date="2023-05" db="EMBL/GenBank/DDBJ databases">
        <authorList>
            <person name="Stuckert A."/>
        </authorList>
    </citation>
    <scope>NUCLEOTIDE SEQUENCE</scope>
</reference>
<proteinExistence type="predicted"/>
<name>A0ABN9CTF7_9NEOB</name>
<evidence type="ECO:0000313" key="1">
    <source>
        <dbReference type="EMBL" id="CAI9563487.1"/>
    </source>
</evidence>
<comment type="caution">
    <text evidence="1">The sequence shown here is derived from an EMBL/GenBank/DDBJ whole genome shotgun (WGS) entry which is preliminary data.</text>
</comment>